<protein>
    <submittedName>
        <fullName evidence="1">Uncharacterized protein</fullName>
    </submittedName>
</protein>
<dbReference type="Ensembl" id="ENSNNAT00000021400.1">
    <property type="protein sequence ID" value="ENSNNAP00000020399.1"/>
    <property type="gene ID" value="ENSNNAG00000013552.1"/>
</dbReference>
<name>A0A8C6XVE6_NAJNA</name>
<evidence type="ECO:0000313" key="1">
    <source>
        <dbReference type="Ensembl" id="ENSNNAP00000020399.1"/>
    </source>
</evidence>
<dbReference type="OrthoDB" id="8865836at2759"/>
<sequence>MGARALWQSSAAFGVGQQRGREQNSLKQPLYLDASTSAFAHGIGHSSTGWVNHGHEAHKAEVVSGKVDIVAVKGEPFGILFFRQVIMAETWKGKKGGLQPWQLCGLQLPEFLS</sequence>
<evidence type="ECO:0000313" key="2">
    <source>
        <dbReference type="Proteomes" id="UP000694559"/>
    </source>
</evidence>
<dbReference type="GeneTree" id="ENSGT00960000189159"/>
<dbReference type="Proteomes" id="UP000694559">
    <property type="component" value="Unplaced"/>
</dbReference>
<organism evidence="1 2">
    <name type="scientific">Naja naja</name>
    <name type="common">Indian cobra</name>
    <dbReference type="NCBI Taxonomy" id="35670"/>
    <lineage>
        <taxon>Eukaryota</taxon>
        <taxon>Metazoa</taxon>
        <taxon>Chordata</taxon>
        <taxon>Craniata</taxon>
        <taxon>Vertebrata</taxon>
        <taxon>Euteleostomi</taxon>
        <taxon>Lepidosauria</taxon>
        <taxon>Squamata</taxon>
        <taxon>Bifurcata</taxon>
        <taxon>Unidentata</taxon>
        <taxon>Episquamata</taxon>
        <taxon>Toxicofera</taxon>
        <taxon>Serpentes</taxon>
        <taxon>Colubroidea</taxon>
        <taxon>Elapidae</taxon>
        <taxon>Elapinae</taxon>
        <taxon>Naja</taxon>
    </lineage>
</organism>
<accession>A0A8C6XVE6</accession>
<reference evidence="1" key="1">
    <citation type="submission" date="2025-08" db="UniProtKB">
        <authorList>
            <consortium name="Ensembl"/>
        </authorList>
    </citation>
    <scope>IDENTIFICATION</scope>
</reference>
<dbReference type="AlphaFoldDB" id="A0A8C6XVE6"/>
<keyword evidence="2" id="KW-1185">Reference proteome</keyword>
<reference evidence="1" key="2">
    <citation type="submission" date="2025-09" db="UniProtKB">
        <authorList>
            <consortium name="Ensembl"/>
        </authorList>
    </citation>
    <scope>IDENTIFICATION</scope>
</reference>
<dbReference type="OMA" id="WVNHGHE"/>
<proteinExistence type="predicted"/>